<evidence type="ECO:0000256" key="3">
    <source>
        <dbReference type="ARBA" id="ARBA00022989"/>
    </source>
</evidence>
<dbReference type="EMBL" id="VXMH01000039">
    <property type="protein sequence ID" value="MYC95032.1"/>
    <property type="molecule type" value="Genomic_DNA"/>
</dbReference>
<dbReference type="PANTHER" id="PTHR43731:SF26">
    <property type="entry name" value="RHOMBOID-LIKE PROTEIN 10, CHLOROPLASTIC"/>
    <property type="match status" value="1"/>
</dbReference>
<dbReference type="AlphaFoldDB" id="A0A6B1D6G4"/>
<feature type="transmembrane region" description="Helical" evidence="5">
    <location>
        <begin position="99"/>
        <end position="117"/>
    </location>
</feature>
<feature type="non-terminal residue" evidence="7">
    <location>
        <position position="1"/>
    </location>
</feature>
<feature type="transmembrane region" description="Helical" evidence="5">
    <location>
        <begin position="178"/>
        <end position="196"/>
    </location>
</feature>
<dbReference type="GO" id="GO:0006508">
    <property type="term" value="P:proteolysis"/>
    <property type="evidence" value="ECO:0007669"/>
    <property type="project" value="UniProtKB-KW"/>
</dbReference>
<dbReference type="InterPro" id="IPR035952">
    <property type="entry name" value="Rhomboid-like_sf"/>
</dbReference>
<keyword evidence="4 5" id="KW-0472">Membrane</keyword>
<dbReference type="GO" id="GO:0004252">
    <property type="term" value="F:serine-type endopeptidase activity"/>
    <property type="evidence" value="ECO:0007669"/>
    <property type="project" value="InterPro"/>
</dbReference>
<evidence type="ECO:0000256" key="4">
    <source>
        <dbReference type="ARBA" id="ARBA00023136"/>
    </source>
</evidence>
<evidence type="ECO:0000256" key="1">
    <source>
        <dbReference type="ARBA" id="ARBA00004141"/>
    </source>
</evidence>
<gene>
    <name evidence="7" type="ORF">F4X14_08665</name>
</gene>
<keyword evidence="7" id="KW-0645">Protease</keyword>
<dbReference type="PANTHER" id="PTHR43731">
    <property type="entry name" value="RHOMBOID PROTEASE"/>
    <property type="match status" value="1"/>
</dbReference>
<feature type="transmembrane region" description="Helical" evidence="5">
    <location>
        <begin position="12"/>
        <end position="30"/>
    </location>
</feature>
<feature type="transmembrane region" description="Helical" evidence="5">
    <location>
        <begin position="63"/>
        <end position="87"/>
    </location>
</feature>
<feature type="transmembrane region" description="Helical" evidence="5">
    <location>
        <begin position="153"/>
        <end position="172"/>
    </location>
</feature>
<keyword evidence="7" id="KW-0378">Hydrolase</keyword>
<keyword evidence="2 5" id="KW-0812">Transmembrane</keyword>
<sequence length="246" mass="26844">FIPLVPPRVSRALIAVNLLAFAATFLYGLLEYRVWNGPTNLQVLFDLGMKSNWHIMQGQNWRLFTAMFLHIGPIHLISNLIGLFWLGPIIEGHFGHVRFAVIYLLGGLLGSIASYAFSPALSAGASGAVFALLGATIVYFYRYRENMGRQGRSMLQSAVAILVINLFLGFSVTNVDNWGHLGGLAGGAIVASGLLPRYRPPSILSFGRQPLIREASIARNLAWTLLCALLFFAAFQTATLAGPPLR</sequence>
<evidence type="ECO:0000256" key="5">
    <source>
        <dbReference type="SAM" id="Phobius"/>
    </source>
</evidence>
<dbReference type="InterPro" id="IPR050925">
    <property type="entry name" value="Rhomboid_protease_S54"/>
</dbReference>
<organism evidence="7">
    <name type="scientific">Caldilineaceae bacterium SB0661_bin_32</name>
    <dbReference type="NCBI Taxonomy" id="2605255"/>
    <lineage>
        <taxon>Bacteria</taxon>
        <taxon>Bacillati</taxon>
        <taxon>Chloroflexota</taxon>
        <taxon>Caldilineae</taxon>
        <taxon>Caldilineales</taxon>
        <taxon>Caldilineaceae</taxon>
    </lineage>
</organism>
<dbReference type="GO" id="GO:0016020">
    <property type="term" value="C:membrane"/>
    <property type="evidence" value="ECO:0007669"/>
    <property type="project" value="UniProtKB-SubCell"/>
</dbReference>
<accession>A0A6B1D6G4</accession>
<feature type="transmembrane region" description="Helical" evidence="5">
    <location>
        <begin position="123"/>
        <end position="141"/>
    </location>
</feature>
<proteinExistence type="predicted"/>
<dbReference type="Gene3D" id="1.20.1540.10">
    <property type="entry name" value="Rhomboid-like"/>
    <property type="match status" value="1"/>
</dbReference>
<feature type="transmembrane region" description="Helical" evidence="5">
    <location>
        <begin position="217"/>
        <end position="238"/>
    </location>
</feature>
<comment type="subcellular location">
    <subcellularLocation>
        <location evidence="1">Membrane</location>
        <topology evidence="1">Multi-pass membrane protein</topology>
    </subcellularLocation>
</comment>
<dbReference type="SUPFAM" id="SSF144091">
    <property type="entry name" value="Rhomboid-like"/>
    <property type="match status" value="1"/>
</dbReference>
<evidence type="ECO:0000259" key="6">
    <source>
        <dbReference type="Pfam" id="PF01694"/>
    </source>
</evidence>
<name>A0A6B1D6G4_9CHLR</name>
<keyword evidence="3 5" id="KW-1133">Transmembrane helix</keyword>
<dbReference type="Pfam" id="PF01694">
    <property type="entry name" value="Rhomboid"/>
    <property type="match status" value="1"/>
</dbReference>
<evidence type="ECO:0000256" key="2">
    <source>
        <dbReference type="ARBA" id="ARBA00022692"/>
    </source>
</evidence>
<feature type="domain" description="Peptidase S54 rhomboid" evidence="6">
    <location>
        <begin position="58"/>
        <end position="195"/>
    </location>
</feature>
<comment type="caution">
    <text evidence="7">The sequence shown here is derived from an EMBL/GenBank/DDBJ whole genome shotgun (WGS) entry which is preliminary data.</text>
</comment>
<evidence type="ECO:0000313" key="7">
    <source>
        <dbReference type="EMBL" id="MYC95032.1"/>
    </source>
</evidence>
<dbReference type="InterPro" id="IPR022764">
    <property type="entry name" value="Peptidase_S54_rhomboid_dom"/>
</dbReference>
<protein>
    <submittedName>
        <fullName evidence="7">Rhomboid family intramembrane serine protease</fullName>
    </submittedName>
</protein>
<reference evidence="7" key="1">
    <citation type="submission" date="2019-09" db="EMBL/GenBank/DDBJ databases">
        <title>Characterisation of the sponge microbiome using genome-centric metagenomics.</title>
        <authorList>
            <person name="Engelberts J.P."/>
            <person name="Robbins S.J."/>
            <person name="De Goeij J.M."/>
            <person name="Aranda M."/>
            <person name="Bell S.C."/>
            <person name="Webster N.S."/>
        </authorList>
    </citation>
    <scope>NUCLEOTIDE SEQUENCE</scope>
    <source>
        <strain evidence="7">SB0661_bin_32</strain>
    </source>
</reference>